<keyword evidence="5 13" id="KW-0547">Nucleotide-binding</keyword>
<dbReference type="EMBL" id="CP001634">
    <property type="protein sequence ID" value="ACR80345.1"/>
    <property type="molecule type" value="Genomic_DNA"/>
</dbReference>
<evidence type="ECO:0000256" key="10">
    <source>
        <dbReference type="HAMAP-Rule" id="MF_00047"/>
    </source>
</evidence>
<dbReference type="GO" id="GO:0071555">
    <property type="term" value="P:cell wall organization"/>
    <property type="evidence" value="ECO:0007669"/>
    <property type="project" value="UniProtKB-KW"/>
</dbReference>
<dbReference type="Pfam" id="PF01820">
    <property type="entry name" value="Dala_Dala_lig_N"/>
    <property type="match status" value="1"/>
</dbReference>
<dbReference type="HAMAP" id="MF_00047">
    <property type="entry name" value="Dala_Dala_lig"/>
    <property type="match status" value="1"/>
</dbReference>
<evidence type="ECO:0000256" key="7">
    <source>
        <dbReference type="ARBA" id="ARBA00022960"/>
    </source>
</evidence>
<dbReference type="KEGG" id="kol:Kole_1656"/>
<dbReference type="GO" id="GO:0046872">
    <property type="term" value="F:metal ion binding"/>
    <property type="evidence" value="ECO:0007669"/>
    <property type="project" value="UniProtKB-KW"/>
</dbReference>
<evidence type="ECO:0000313" key="16">
    <source>
        <dbReference type="Proteomes" id="UP000002382"/>
    </source>
</evidence>
<dbReference type="Gene3D" id="3.30.1490.20">
    <property type="entry name" value="ATP-grasp fold, A domain"/>
    <property type="match status" value="1"/>
</dbReference>
<feature type="binding site" evidence="12">
    <location>
        <position position="266"/>
    </location>
    <ligand>
        <name>Mg(2+)</name>
        <dbReference type="ChEBI" id="CHEBI:18420"/>
        <label>2</label>
    </ligand>
</feature>
<dbReference type="InterPro" id="IPR016185">
    <property type="entry name" value="PreATP-grasp_dom_sf"/>
</dbReference>
<dbReference type="PANTHER" id="PTHR23132:SF23">
    <property type="entry name" value="D-ALANINE--D-ALANINE LIGASE B"/>
    <property type="match status" value="1"/>
</dbReference>
<evidence type="ECO:0000256" key="4">
    <source>
        <dbReference type="ARBA" id="ARBA00022598"/>
    </source>
</evidence>
<name>C5CFD6_KOSOT</name>
<dbReference type="GO" id="GO:0009252">
    <property type="term" value="P:peptidoglycan biosynthetic process"/>
    <property type="evidence" value="ECO:0007669"/>
    <property type="project" value="UniProtKB-UniRule"/>
</dbReference>
<organism evidence="15 16">
    <name type="scientific">Kosmotoga olearia (strain ATCC BAA-1733 / DSM 21960 / TBF 19.5.1)</name>
    <dbReference type="NCBI Taxonomy" id="521045"/>
    <lineage>
        <taxon>Bacteria</taxon>
        <taxon>Thermotogati</taxon>
        <taxon>Thermotogota</taxon>
        <taxon>Thermotogae</taxon>
        <taxon>Kosmotogales</taxon>
        <taxon>Kosmotogaceae</taxon>
        <taxon>Kosmotoga</taxon>
    </lineage>
</organism>
<dbReference type="eggNOG" id="COG1181">
    <property type="taxonomic scope" value="Bacteria"/>
</dbReference>
<evidence type="ECO:0000256" key="6">
    <source>
        <dbReference type="ARBA" id="ARBA00022840"/>
    </source>
</evidence>
<keyword evidence="12" id="KW-0460">Magnesium</keyword>
<keyword evidence="9 10" id="KW-0961">Cell wall biogenesis/degradation</keyword>
<dbReference type="OrthoDB" id="9813261at2"/>
<evidence type="ECO:0000256" key="3">
    <source>
        <dbReference type="ARBA" id="ARBA00022490"/>
    </source>
</evidence>
<dbReference type="InterPro" id="IPR011095">
    <property type="entry name" value="Dala_Dala_lig_C"/>
</dbReference>
<evidence type="ECO:0000256" key="9">
    <source>
        <dbReference type="ARBA" id="ARBA00023316"/>
    </source>
</evidence>
<dbReference type="PROSITE" id="PS00844">
    <property type="entry name" value="DALA_DALA_LIGASE_2"/>
    <property type="match status" value="1"/>
</dbReference>
<dbReference type="GO" id="GO:0005524">
    <property type="term" value="F:ATP binding"/>
    <property type="evidence" value="ECO:0007669"/>
    <property type="project" value="UniProtKB-UniRule"/>
</dbReference>
<dbReference type="SUPFAM" id="SSF56059">
    <property type="entry name" value="Glutathione synthetase ATP-binding domain-like"/>
    <property type="match status" value="1"/>
</dbReference>
<comment type="cofactor">
    <cofactor evidence="12">
        <name>Mg(2+)</name>
        <dbReference type="ChEBI" id="CHEBI:18420"/>
    </cofactor>
    <cofactor evidence="12">
        <name>Mn(2+)</name>
        <dbReference type="ChEBI" id="CHEBI:29035"/>
    </cofactor>
    <text evidence="12">Binds 2 magnesium or manganese ions per subunit.</text>
</comment>
<evidence type="ECO:0000259" key="14">
    <source>
        <dbReference type="PROSITE" id="PS50975"/>
    </source>
</evidence>
<dbReference type="HOGENOM" id="CLU_039268_1_1_0"/>
<feature type="active site" evidence="11">
    <location>
        <position position="277"/>
    </location>
</feature>
<feature type="domain" description="ATP-grasp" evidence="14">
    <location>
        <begin position="104"/>
        <end position="299"/>
    </location>
</feature>
<feature type="active site" evidence="11">
    <location>
        <position position="143"/>
    </location>
</feature>
<reference evidence="15 16" key="2">
    <citation type="journal article" date="2011" name="J. Bacteriol.">
        <title>Genome Sequence of Kosmotoga olearia Strain TBF 19.5.1, a Thermophilic Bacterium with a Wide Growth Temperature Range, Isolated from the Troll B Oil Platform in the North Sea.</title>
        <authorList>
            <person name="Swithers K.S."/>
            <person name="Dipippo J.L."/>
            <person name="Bruce D.C."/>
            <person name="Detter C."/>
            <person name="Tapia R."/>
            <person name="Han S."/>
            <person name="Goodwin L.A."/>
            <person name="Han J."/>
            <person name="Woyke T."/>
            <person name="Pitluck S."/>
            <person name="Pennacchio L."/>
            <person name="Nolan M."/>
            <person name="Mikhailova N."/>
            <person name="Land M.L."/>
            <person name="Nesbo C.L."/>
            <person name="Gogarten J.P."/>
            <person name="Noll K.M."/>
        </authorList>
    </citation>
    <scope>NUCLEOTIDE SEQUENCE [LARGE SCALE GENOMIC DNA]</scope>
    <source>
        <strain evidence="16">ATCC BAA-1733 / DSM 21960 / TBF 19.5.1</strain>
    </source>
</reference>
<dbReference type="Proteomes" id="UP000002382">
    <property type="component" value="Chromosome"/>
</dbReference>
<proteinExistence type="inferred from homology"/>
<feature type="binding site" evidence="12">
    <location>
        <position position="268"/>
    </location>
    <ligand>
        <name>Mg(2+)</name>
        <dbReference type="ChEBI" id="CHEBI:18420"/>
        <label>2</label>
    </ligand>
</feature>
<dbReference type="PROSITE" id="PS50975">
    <property type="entry name" value="ATP_GRASP"/>
    <property type="match status" value="1"/>
</dbReference>
<dbReference type="Gene3D" id="3.40.50.20">
    <property type="match status" value="1"/>
</dbReference>
<feature type="binding site" evidence="12">
    <location>
        <position position="254"/>
    </location>
    <ligand>
        <name>Mg(2+)</name>
        <dbReference type="ChEBI" id="CHEBI:18420"/>
        <label>1</label>
    </ligand>
</feature>
<keyword evidence="3 10" id="KW-0963">Cytoplasm</keyword>
<dbReference type="NCBIfam" id="NF002378">
    <property type="entry name" value="PRK01372.1"/>
    <property type="match status" value="1"/>
</dbReference>
<reference evidence="15 16" key="1">
    <citation type="submission" date="2009-06" db="EMBL/GenBank/DDBJ databases">
        <title>Complete sequence of Thermotogales bacterium TBF 19.5.1.</title>
        <authorList>
            <consortium name="US DOE Joint Genome Institute"/>
            <person name="Lucas S."/>
            <person name="Copeland A."/>
            <person name="Lapidus A."/>
            <person name="Glavina del Rio T."/>
            <person name="Tice H."/>
            <person name="Bruce D."/>
            <person name="Goodwin L."/>
            <person name="Pitluck S."/>
            <person name="Chertkov O."/>
            <person name="Brettin T."/>
            <person name="Detter J.C."/>
            <person name="Han C."/>
            <person name="Schmutz J."/>
            <person name="Larimer F."/>
            <person name="Land M."/>
            <person name="Hauser L."/>
            <person name="Kyrpides N."/>
            <person name="Ovchinnikova G."/>
            <person name="Noll K."/>
        </authorList>
    </citation>
    <scope>NUCLEOTIDE SEQUENCE [LARGE SCALE GENOMIC DNA]</scope>
    <source>
        <strain evidence="16">ATCC BAA-1733 / DSM 21960 / TBF 19.5.1</strain>
    </source>
</reference>
<keyword evidence="16" id="KW-1185">Reference proteome</keyword>
<comment type="catalytic activity">
    <reaction evidence="10">
        <text>2 D-alanine + ATP = D-alanyl-D-alanine + ADP + phosphate + H(+)</text>
        <dbReference type="Rhea" id="RHEA:11224"/>
        <dbReference type="ChEBI" id="CHEBI:15378"/>
        <dbReference type="ChEBI" id="CHEBI:30616"/>
        <dbReference type="ChEBI" id="CHEBI:43474"/>
        <dbReference type="ChEBI" id="CHEBI:57416"/>
        <dbReference type="ChEBI" id="CHEBI:57822"/>
        <dbReference type="ChEBI" id="CHEBI:456216"/>
        <dbReference type="EC" id="6.3.2.4"/>
    </reaction>
</comment>
<keyword evidence="12" id="KW-0464">Manganese</keyword>
<dbReference type="GO" id="GO:0008716">
    <property type="term" value="F:D-alanine-D-alanine ligase activity"/>
    <property type="evidence" value="ECO:0007669"/>
    <property type="project" value="UniProtKB-UniRule"/>
</dbReference>
<dbReference type="GO" id="GO:0005737">
    <property type="term" value="C:cytoplasm"/>
    <property type="evidence" value="ECO:0007669"/>
    <property type="project" value="UniProtKB-SubCell"/>
</dbReference>
<evidence type="ECO:0000256" key="5">
    <source>
        <dbReference type="ARBA" id="ARBA00022741"/>
    </source>
</evidence>
<evidence type="ECO:0000256" key="1">
    <source>
        <dbReference type="ARBA" id="ARBA00004496"/>
    </source>
</evidence>
<protein>
    <recommendedName>
        <fullName evidence="10">D-alanine--D-alanine ligase</fullName>
        <ecNumber evidence="10">6.3.2.4</ecNumber>
    </recommendedName>
    <alternativeName>
        <fullName evidence="10">D-Ala-D-Ala ligase</fullName>
    </alternativeName>
    <alternativeName>
        <fullName evidence="10">D-alanylalanine synthetase</fullName>
    </alternativeName>
</protein>
<dbReference type="GO" id="GO:0008360">
    <property type="term" value="P:regulation of cell shape"/>
    <property type="evidence" value="ECO:0007669"/>
    <property type="project" value="UniProtKB-KW"/>
</dbReference>
<feature type="binding site" evidence="12">
    <location>
        <position position="266"/>
    </location>
    <ligand>
        <name>Mg(2+)</name>
        <dbReference type="ChEBI" id="CHEBI:18420"/>
        <label>1</label>
    </ligand>
</feature>
<comment type="similarity">
    <text evidence="2 10">Belongs to the D-alanine--D-alanine ligase family.</text>
</comment>
<evidence type="ECO:0000256" key="12">
    <source>
        <dbReference type="PIRSR" id="PIRSR039102-3"/>
    </source>
</evidence>
<evidence type="ECO:0000256" key="11">
    <source>
        <dbReference type="PIRSR" id="PIRSR039102-1"/>
    </source>
</evidence>
<keyword evidence="8 10" id="KW-0573">Peptidoglycan synthesis</keyword>
<dbReference type="PIRSF" id="PIRSF039102">
    <property type="entry name" value="Ddl/VanB"/>
    <property type="match status" value="1"/>
</dbReference>
<keyword evidence="4 10" id="KW-0436">Ligase</keyword>
<evidence type="ECO:0000256" key="2">
    <source>
        <dbReference type="ARBA" id="ARBA00010871"/>
    </source>
</evidence>
<keyword evidence="12" id="KW-0479">Metal-binding</keyword>
<dbReference type="EC" id="6.3.2.4" evidence="10"/>
<dbReference type="STRING" id="521045.Kole_1656"/>
<dbReference type="Pfam" id="PF07478">
    <property type="entry name" value="Dala_Dala_lig_C"/>
    <property type="match status" value="1"/>
</dbReference>
<dbReference type="NCBIfam" id="TIGR01205">
    <property type="entry name" value="D_ala_D_alaTIGR"/>
    <property type="match status" value="1"/>
</dbReference>
<dbReference type="PROSITE" id="PS00843">
    <property type="entry name" value="DALA_DALA_LIGASE_1"/>
    <property type="match status" value="1"/>
</dbReference>
<dbReference type="InterPro" id="IPR000291">
    <property type="entry name" value="D-Ala_lig_Van_CS"/>
</dbReference>
<gene>
    <name evidence="10" type="primary">ddl</name>
    <name evidence="15" type="ordered locus">Kole_1656</name>
</gene>
<dbReference type="RefSeq" id="WP_015868990.1">
    <property type="nucleotide sequence ID" value="NC_012785.1"/>
</dbReference>
<comment type="pathway">
    <text evidence="10">Cell wall biogenesis; peptidoglycan biosynthesis.</text>
</comment>
<dbReference type="UniPathway" id="UPA00219"/>
<keyword evidence="6 13" id="KW-0067">ATP-binding</keyword>
<dbReference type="InterPro" id="IPR013815">
    <property type="entry name" value="ATP_grasp_subdomain_1"/>
</dbReference>
<feature type="active site" evidence="11">
    <location>
        <position position="18"/>
    </location>
</feature>
<dbReference type="PANTHER" id="PTHR23132">
    <property type="entry name" value="D-ALANINE--D-ALANINE LIGASE"/>
    <property type="match status" value="1"/>
</dbReference>
<dbReference type="AlphaFoldDB" id="C5CFD6"/>
<keyword evidence="7 10" id="KW-0133">Cell shape</keyword>
<accession>C5CFD6</accession>
<sequence length="305" mass="34470">MNELRRRITVLYGGLSKERPISLKSGSNVINALEKLGYIVDAFDLRADNITELAKLRDTDLVFIALHGKFGEDGKIQSLLELFGIEYIGSDSLVSAICFNKNLTYKLLSNTITMPRWKTITSEEELEGWKHFPAVIKPANEGSSIGVYICDTFEELQNKTTKVLKEYKTLILEEYIKGRELTISIIEKGGQPVVLPILELKPKRRFYDYEAKYTAGLTEFIVPAPIDDKLKEEIKKLSKRIFTALGCRHFARIDGILKENQFYFLEVNTIPGLTDLSDLPVSARAAGMGFEELIDLIVKEALKPD</sequence>
<evidence type="ECO:0000313" key="15">
    <source>
        <dbReference type="EMBL" id="ACR80345.1"/>
    </source>
</evidence>
<comment type="subcellular location">
    <subcellularLocation>
        <location evidence="1 10">Cytoplasm</location>
    </subcellularLocation>
</comment>
<evidence type="ECO:0000256" key="8">
    <source>
        <dbReference type="ARBA" id="ARBA00022984"/>
    </source>
</evidence>
<dbReference type="InterPro" id="IPR005905">
    <property type="entry name" value="D_ala_D_ala"/>
</dbReference>
<dbReference type="InterPro" id="IPR011127">
    <property type="entry name" value="Dala_Dala_lig_N"/>
</dbReference>
<dbReference type="Gene3D" id="3.30.470.20">
    <property type="entry name" value="ATP-grasp fold, B domain"/>
    <property type="match status" value="1"/>
</dbReference>
<dbReference type="SUPFAM" id="SSF52440">
    <property type="entry name" value="PreATP-grasp domain"/>
    <property type="match status" value="1"/>
</dbReference>
<comment type="function">
    <text evidence="10">Cell wall formation.</text>
</comment>
<evidence type="ECO:0000256" key="13">
    <source>
        <dbReference type="PROSITE-ProRule" id="PRU00409"/>
    </source>
</evidence>
<dbReference type="InterPro" id="IPR011761">
    <property type="entry name" value="ATP-grasp"/>
</dbReference>